<dbReference type="Proteomes" id="UP001234989">
    <property type="component" value="Chromosome 5"/>
</dbReference>
<organism evidence="2 3">
    <name type="scientific">Solanum verrucosum</name>
    <dbReference type="NCBI Taxonomy" id="315347"/>
    <lineage>
        <taxon>Eukaryota</taxon>
        <taxon>Viridiplantae</taxon>
        <taxon>Streptophyta</taxon>
        <taxon>Embryophyta</taxon>
        <taxon>Tracheophyta</taxon>
        <taxon>Spermatophyta</taxon>
        <taxon>Magnoliopsida</taxon>
        <taxon>eudicotyledons</taxon>
        <taxon>Gunneridae</taxon>
        <taxon>Pentapetalae</taxon>
        <taxon>asterids</taxon>
        <taxon>lamiids</taxon>
        <taxon>Solanales</taxon>
        <taxon>Solanaceae</taxon>
        <taxon>Solanoideae</taxon>
        <taxon>Solaneae</taxon>
        <taxon>Solanum</taxon>
    </lineage>
</organism>
<dbReference type="EMBL" id="CP133616">
    <property type="protein sequence ID" value="WMV29758.1"/>
    <property type="molecule type" value="Genomic_DNA"/>
</dbReference>
<dbReference type="InterPro" id="IPR056924">
    <property type="entry name" value="SH3_Tf2-1"/>
</dbReference>
<dbReference type="AlphaFoldDB" id="A0AAF0QUT9"/>
<reference evidence="2" key="1">
    <citation type="submission" date="2023-08" db="EMBL/GenBank/DDBJ databases">
        <title>A de novo genome assembly of Solanum verrucosum Schlechtendal, a Mexican diploid species geographically isolated from the other diploid A-genome species in potato relatives.</title>
        <authorList>
            <person name="Hosaka K."/>
        </authorList>
    </citation>
    <scope>NUCLEOTIDE SEQUENCE</scope>
    <source>
        <tissue evidence="2">Young leaves</tissue>
    </source>
</reference>
<dbReference type="InterPro" id="IPR001584">
    <property type="entry name" value="Integrase_cat-core"/>
</dbReference>
<dbReference type="Pfam" id="PF17921">
    <property type="entry name" value="Integrase_H2C2"/>
    <property type="match status" value="1"/>
</dbReference>
<proteinExistence type="predicted"/>
<gene>
    <name evidence="2" type="ORF">MTR67_023143</name>
</gene>
<keyword evidence="3" id="KW-1185">Reference proteome</keyword>
<dbReference type="Pfam" id="PF24626">
    <property type="entry name" value="SH3_Tf2-1"/>
    <property type="match status" value="1"/>
</dbReference>
<dbReference type="InterPro" id="IPR012337">
    <property type="entry name" value="RNaseH-like_sf"/>
</dbReference>
<dbReference type="GO" id="GO:0003676">
    <property type="term" value="F:nucleic acid binding"/>
    <property type="evidence" value="ECO:0007669"/>
    <property type="project" value="InterPro"/>
</dbReference>
<dbReference type="Gene3D" id="3.30.420.10">
    <property type="entry name" value="Ribonuclease H-like superfamily/Ribonuclease H"/>
    <property type="match status" value="1"/>
</dbReference>
<evidence type="ECO:0000313" key="3">
    <source>
        <dbReference type="Proteomes" id="UP001234989"/>
    </source>
</evidence>
<feature type="domain" description="Integrase catalytic" evidence="1">
    <location>
        <begin position="34"/>
        <end position="198"/>
    </location>
</feature>
<sequence length="330" mass="38001">MNISNHDVIVQMVHQKNVEVFSQGGDVVLRYQGHLCVPKVGATKMYRDLREVFWWNGMKRVITNFVAKCPNCQQVKVEHQKPGDSAEDYTKLYINEIVRLHGVPLSIISDRGPKFTSHFWKSFQKGLGTKVNLSTTFHPQMDRQSECTIQTLEDMLRACVIDFKGSWDNHLPLIEFAYNNNYYSSIQITPYEALYGRRCRSPFGQKRKMSPRYVGPYKILKMVGKVAYELELPTELIDIYLVFHISLLKECVGDLESIVPIESVAVKDSLTYEEVPVETIDRQVRRLRNKEFASVKVLWRSQSIEGATWEVEAAIKAKYPNLFPSDSIPA</sequence>
<protein>
    <recommendedName>
        <fullName evidence="1">Integrase catalytic domain-containing protein</fullName>
    </recommendedName>
</protein>
<evidence type="ECO:0000313" key="2">
    <source>
        <dbReference type="EMBL" id="WMV29758.1"/>
    </source>
</evidence>
<accession>A0AAF0QUT9</accession>
<dbReference type="PANTHER" id="PTHR46148">
    <property type="entry name" value="CHROMO DOMAIN-CONTAINING PROTEIN"/>
    <property type="match status" value="1"/>
</dbReference>
<dbReference type="PROSITE" id="PS50994">
    <property type="entry name" value="INTEGRASE"/>
    <property type="match status" value="1"/>
</dbReference>
<dbReference type="SUPFAM" id="SSF53098">
    <property type="entry name" value="Ribonuclease H-like"/>
    <property type="match status" value="1"/>
</dbReference>
<evidence type="ECO:0000259" key="1">
    <source>
        <dbReference type="PROSITE" id="PS50994"/>
    </source>
</evidence>
<dbReference type="GO" id="GO:0015074">
    <property type="term" value="P:DNA integration"/>
    <property type="evidence" value="ECO:0007669"/>
    <property type="project" value="InterPro"/>
</dbReference>
<dbReference type="InterPro" id="IPR041588">
    <property type="entry name" value="Integrase_H2C2"/>
</dbReference>
<name>A0AAF0QUT9_SOLVR</name>
<dbReference type="InterPro" id="IPR036397">
    <property type="entry name" value="RNaseH_sf"/>
</dbReference>
<dbReference type="PANTHER" id="PTHR46148:SF56">
    <property type="entry name" value="RETROTRANSPOSON PROTEIN"/>
    <property type="match status" value="1"/>
</dbReference>